<keyword evidence="5" id="KW-0762">Sugar transport</keyword>
<evidence type="ECO:0000256" key="4">
    <source>
        <dbReference type="ARBA" id="ARBA00022475"/>
    </source>
</evidence>
<dbReference type="STRING" id="1514105.AOC36_01565"/>
<name>A0A0X8H203_9FIRM</name>
<feature type="transmembrane region" description="Helical" evidence="9">
    <location>
        <begin position="12"/>
        <end position="32"/>
    </location>
</feature>
<evidence type="ECO:0000313" key="12">
    <source>
        <dbReference type="Proteomes" id="UP000063781"/>
    </source>
</evidence>
<keyword evidence="4" id="KW-1003">Cell membrane</keyword>
<dbReference type="EMBL" id="CP013213">
    <property type="protein sequence ID" value="AMC94612.1"/>
    <property type="molecule type" value="Genomic_DNA"/>
</dbReference>
<dbReference type="PANTHER" id="PTHR32243">
    <property type="entry name" value="MALTOSE TRANSPORT SYSTEM PERMEASE-RELATED"/>
    <property type="match status" value="1"/>
</dbReference>
<dbReference type="AlphaFoldDB" id="A0A0X8H203"/>
<dbReference type="GO" id="GO:0005886">
    <property type="term" value="C:plasma membrane"/>
    <property type="evidence" value="ECO:0007669"/>
    <property type="project" value="UniProtKB-SubCell"/>
</dbReference>
<evidence type="ECO:0000313" key="11">
    <source>
        <dbReference type="EMBL" id="AMC94612.1"/>
    </source>
</evidence>
<feature type="transmembrane region" description="Helical" evidence="9">
    <location>
        <begin position="195"/>
        <end position="218"/>
    </location>
</feature>
<organism evidence="11 12">
    <name type="scientific">Erysipelothrix larvae</name>
    <dbReference type="NCBI Taxonomy" id="1514105"/>
    <lineage>
        <taxon>Bacteria</taxon>
        <taxon>Bacillati</taxon>
        <taxon>Bacillota</taxon>
        <taxon>Erysipelotrichia</taxon>
        <taxon>Erysipelotrichales</taxon>
        <taxon>Erysipelotrichaceae</taxon>
        <taxon>Erysipelothrix</taxon>
    </lineage>
</organism>
<dbReference type="GO" id="GO:0015423">
    <property type="term" value="F:ABC-type maltose transporter activity"/>
    <property type="evidence" value="ECO:0007669"/>
    <property type="project" value="TreeGrafter"/>
</dbReference>
<proteinExistence type="inferred from homology"/>
<keyword evidence="7 9" id="KW-1133">Transmembrane helix</keyword>
<evidence type="ECO:0000256" key="8">
    <source>
        <dbReference type="ARBA" id="ARBA00023136"/>
    </source>
</evidence>
<evidence type="ECO:0000256" key="7">
    <source>
        <dbReference type="ARBA" id="ARBA00022989"/>
    </source>
</evidence>
<keyword evidence="6 9" id="KW-0812">Transmembrane</keyword>
<feature type="transmembrane region" description="Helical" evidence="9">
    <location>
        <begin position="137"/>
        <end position="157"/>
    </location>
</feature>
<keyword evidence="12" id="KW-1185">Reference proteome</keyword>
<evidence type="ECO:0000256" key="6">
    <source>
        <dbReference type="ARBA" id="ARBA00022692"/>
    </source>
</evidence>
<feature type="transmembrane region" description="Helical" evidence="9">
    <location>
        <begin position="109"/>
        <end position="131"/>
    </location>
</feature>
<feature type="transmembrane region" description="Helical" evidence="9">
    <location>
        <begin position="243"/>
        <end position="264"/>
    </location>
</feature>
<reference evidence="11 12" key="1">
    <citation type="submission" date="2015-10" db="EMBL/GenBank/DDBJ databases">
        <title>Erysipelothrix larvae sp. LV19 isolated from the larval gut of the rhinoceros beetle, Trypoxylus dichotomus.</title>
        <authorList>
            <person name="Lim S."/>
            <person name="Kim B.-C."/>
        </authorList>
    </citation>
    <scope>NUCLEOTIDE SEQUENCE [LARGE SCALE GENOMIC DNA]</scope>
    <source>
        <strain evidence="11 12">LV19</strain>
    </source>
</reference>
<dbReference type="Pfam" id="PF00528">
    <property type="entry name" value="BPD_transp_1"/>
    <property type="match status" value="1"/>
</dbReference>
<protein>
    <submittedName>
        <fullName evidence="11">Sugar ABC transporter permease</fullName>
    </submittedName>
</protein>
<accession>A0A0X8H203</accession>
<dbReference type="Proteomes" id="UP000063781">
    <property type="component" value="Chromosome"/>
</dbReference>
<evidence type="ECO:0000256" key="9">
    <source>
        <dbReference type="RuleBase" id="RU363032"/>
    </source>
</evidence>
<evidence type="ECO:0000256" key="5">
    <source>
        <dbReference type="ARBA" id="ARBA00022597"/>
    </source>
</evidence>
<dbReference type="PROSITE" id="PS50928">
    <property type="entry name" value="ABC_TM1"/>
    <property type="match status" value="1"/>
</dbReference>
<dbReference type="CDD" id="cd06261">
    <property type="entry name" value="TM_PBP2"/>
    <property type="match status" value="1"/>
</dbReference>
<dbReference type="GO" id="GO:0042956">
    <property type="term" value="P:maltodextrin transmembrane transport"/>
    <property type="evidence" value="ECO:0007669"/>
    <property type="project" value="TreeGrafter"/>
</dbReference>
<gene>
    <name evidence="11" type="ORF">AOC36_01565</name>
</gene>
<evidence type="ECO:0000259" key="10">
    <source>
        <dbReference type="PROSITE" id="PS50928"/>
    </source>
</evidence>
<sequence>MKFKQRLTSITGHSFLTVLCTVWLLPIVWLVLQSFRGESTGPTNNIIPRQFTFDNYINLFTDTRLFNFPRWFGNTLFVAVISCVISTMLVLMTSYAFSRLRFSMREKYMKIILVIGMFPGFMSMIAIYHILKMFGLTQTLWALILVYSGGAAMGYYISKGFFDTIPKAIDESAMIDGATKSQIFWKITLPMSKPIVIYTILTSFMAPWVDFVFASIIMRDSYNNFTMAIGLYEMLKRENIGTYFTQFCAGAVVVAIPITILFIFMQKYYVSGVTGGSVKG</sequence>
<evidence type="ECO:0000256" key="1">
    <source>
        <dbReference type="ARBA" id="ARBA00004651"/>
    </source>
</evidence>
<dbReference type="InterPro" id="IPR035906">
    <property type="entry name" value="MetI-like_sf"/>
</dbReference>
<dbReference type="Gene3D" id="1.10.3720.10">
    <property type="entry name" value="MetI-like"/>
    <property type="match status" value="1"/>
</dbReference>
<dbReference type="KEGG" id="erl:AOC36_01565"/>
<keyword evidence="3 9" id="KW-0813">Transport</keyword>
<evidence type="ECO:0000256" key="2">
    <source>
        <dbReference type="ARBA" id="ARBA00009047"/>
    </source>
</evidence>
<dbReference type="SUPFAM" id="SSF161098">
    <property type="entry name" value="MetI-like"/>
    <property type="match status" value="1"/>
</dbReference>
<comment type="subcellular location">
    <subcellularLocation>
        <location evidence="1 9">Cell membrane</location>
        <topology evidence="1 9">Multi-pass membrane protein</topology>
    </subcellularLocation>
</comment>
<dbReference type="PANTHER" id="PTHR32243:SF50">
    <property type="entry name" value="MALTOSE_MALTODEXTRIN TRANSPORT SYSTEM PERMEASE PROTEIN MALG"/>
    <property type="match status" value="1"/>
</dbReference>
<dbReference type="InterPro" id="IPR000515">
    <property type="entry name" value="MetI-like"/>
</dbReference>
<evidence type="ECO:0000256" key="3">
    <source>
        <dbReference type="ARBA" id="ARBA00022448"/>
    </source>
</evidence>
<keyword evidence="8 9" id="KW-0472">Membrane</keyword>
<feature type="domain" description="ABC transmembrane type-1" evidence="10">
    <location>
        <begin position="72"/>
        <end position="265"/>
    </location>
</feature>
<dbReference type="InterPro" id="IPR050901">
    <property type="entry name" value="BP-dep_ABC_trans_perm"/>
</dbReference>
<comment type="similarity">
    <text evidence="2">Belongs to the binding-protein-dependent transport system permease family. MalFG subfamily.</text>
</comment>
<feature type="transmembrane region" description="Helical" evidence="9">
    <location>
        <begin position="76"/>
        <end position="97"/>
    </location>
</feature>